<name>A0A8S3PZ43_MYTED</name>
<organism evidence="1 2">
    <name type="scientific">Mytilus edulis</name>
    <name type="common">Blue mussel</name>
    <dbReference type="NCBI Taxonomy" id="6550"/>
    <lineage>
        <taxon>Eukaryota</taxon>
        <taxon>Metazoa</taxon>
        <taxon>Spiralia</taxon>
        <taxon>Lophotrochozoa</taxon>
        <taxon>Mollusca</taxon>
        <taxon>Bivalvia</taxon>
        <taxon>Autobranchia</taxon>
        <taxon>Pteriomorphia</taxon>
        <taxon>Mytilida</taxon>
        <taxon>Mytiloidea</taxon>
        <taxon>Mytilidae</taxon>
        <taxon>Mytilinae</taxon>
        <taxon>Mytilus</taxon>
    </lineage>
</organism>
<dbReference type="Proteomes" id="UP000683360">
    <property type="component" value="Unassembled WGS sequence"/>
</dbReference>
<dbReference type="Gene3D" id="2.20.100.10">
    <property type="entry name" value="Thrombospondin type-1 (TSP1) repeat"/>
    <property type="match status" value="1"/>
</dbReference>
<dbReference type="PROSITE" id="PS50092">
    <property type="entry name" value="TSP1"/>
    <property type="match status" value="1"/>
</dbReference>
<evidence type="ECO:0000313" key="2">
    <source>
        <dbReference type="Proteomes" id="UP000683360"/>
    </source>
</evidence>
<dbReference type="InterPro" id="IPR000884">
    <property type="entry name" value="TSP1_rpt"/>
</dbReference>
<accession>A0A8S3PZ43</accession>
<dbReference type="InterPro" id="IPR036383">
    <property type="entry name" value="TSP1_rpt_sf"/>
</dbReference>
<dbReference type="AlphaFoldDB" id="A0A8S3PZ43"/>
<sequence length="193" mass="21546">MIFVNNIKQHFAVDGQWSAWQEWQICNTTCGNGSKHRIRECDSPSPYFGALNVWDLILTFNHAIKKYVQVSNTESLAELRVTSQQNDYDCIGRGSGIQSGVYDTCRNTNSNVYANTQFTADNIETGARANASCNADNVKTRVNPNIPCNADNVESHAHAKIRSNADKVESCAHANIPCNADKDEEIYENLKIR</sequence>
<dbReference type="PANTHER" id="PTHR16311:SF3">
    <property type="entry name" value="THROMBOSPONDIN TYPE-1 DOMAIN-CONTAINING PROTEIN 1"/>
    <property type="match status" value="1"/>
</dbReference>
<dbReference type="Pfam" id="PF00090">
    <property type="entry name" value="TSP_1"/>
    <property type="match status" value="1"/>
</dbReference>
<dbReference type="InterPro" id="IPR038877">
    <property type="entry name" value="THSD1"/>
</dbReference>
<dbReference type="EMBL" id="CAJPWZ010000203">
    <property type="protein sequence ID" value="CAG2188229.1"/>
    <property type="molecule type" value="Genomic_DNA"/>
</dbReference>
<protein>
    <submittedName>
        <fullName evidence="1">Uncharacterized protein</fullName>
    </submittedName>
</protein>
<comment type="caution">
    <text evidence="1">The sequence shown here is derived from an EMBL/GenBank/DDBJ whole genome shotgun (WGS) entry which is preliminary data.</text>
</comment>
<gene>
    <name evidence="1" type="ORF">MEDL_3660</name>
</gene>
<dbReference type="PANTHER" id="PTHR16311">
    <property type="entry name" value="THROMBOSPONDIN TYPE I DOMAIN-CONTAINING 1"/>
    <property type="match status" value="1"/>
</dbReference>
<dbReference type="GO" id="GO:0071944">
    <property type="term" value="C:cell periphery"/>
    <property type="evidence" value="ECO:0007669"/>
    <property type="project" value="TreeGrafter"/>
</dbReference>
<keyword evidence="2" id="KW-1185">Reference proteome</keyword>
<reference evidence="1" key="1">
    <citation type="submission" date="2021-03" db="EMBL/GenBank/DDBJ databases">
        <authorList>
            <person name="Bekaert M."/>
        </authorList>
    </citation>
    <scope>NUCLEOTIDE SEQUENCE</scope>
</reference>
<dbReference type="SUPFAM" id="SSF82895">
    <property type="entry name" value="TSP-1 type 1 repeat"/>
    <property type="match status" value="1"/>
</dbReference>
<proteinExistence type="predicted"/>
<evidence type="ECO:0000313" key="1">
    <source>
        <dbReference type="EMBL" id="CAG2188229.1"/>
    </source>
</evidence>